<keyword evidence="2" id="KW-1185">Reference proteome</keyword>
<evidence type="ECO:0000313" key="2">
    <source>
        <dbReference type="Proteomes" id="UP000029362"/>
    </source>
</evidence>
<evidence type="ECO:0000313" key="1">
    <source>
        <dbReference type="EMBL" id="AIM50579.1"/>
    </source>
</evidence>
<protein>
    <submittedName>
        <fullName evidence="1">Uncharacterized protein</fullName>
    </submittedName>
</protein>
<dbReference type="OrthoDB" id="20797at10239"/>
<dbReference type="Proteomes" id="UP000029362">
    <property type="component" value="Segment"/>
</dbReference>
<reference evidence="2" key="1">
    <citation type="submission" date="2014-12" db="EMBL/GenBank/DDBJ databases">
        <authorList>
            <person name="Lv M."/>
            <person name="Lei L."/>
        </authorList>
    </citation>
    <scope>NUCLEOTIDE SEQUENCE [LARGE SCALE GENOMIC DNA]</scope>
</reference>
<sequence>MPMCLLLSHSIAGTGGPYPQPKNNGWIDWHGGECPVDSDEIVEVKFREPCPIHFSNDRAGDFTWLHYGHTADIIAYRLVNKHELETACIDVKRDAVKSNDAQLEADLNDCIGQPQSDDDARDEILYELANFAATTKTSLDIGVATEIAIWLSGKGYRKQ</sequence>
<dbReference type="RefSeq" id="YP_009100044.1">
    <property type="nucleotide sequence ID" value="NC_025430.1"/>
</dbReference>
<dbReference type="GeneID" id="22112984"/>
<reference evidence="1 2" key="2">
    <citation type="journal article" date="2015" name="Virus Genes">
        <title>Genome sequencing and analysis of an Escherichia coli phage vB_EcoM-ep3 with a novel lysin, Lysep3.</title>
        <authorList>
            <person name="Lv M."/>
            <person name="Wang S."/>
            <person name="Yan G."/>
            <person name="Sun C."/>
            <person name="Feng X."/>
            <person name="Gu J."/>
            <person name="Han W."/>
            <person name="Lei L."/>
        </authorList>
    </citation>
    <scope>NUCLEOTIDE SEQUENCE [LARGE SCALE GENOMIC DNA]</scope>
</reference>
<dbReference type="KEGG" id="vg:22112984"/>
<gene>
    <name evidence="1" type="ORF">ep3_0055</name>
</gene>
<dbReference type="EMBL" id="KM360178">
    <property type="protein sequence ID" value="AIM50579.1"/>
    <property type="molecule type" value="Genomic_DNA"/>
</dbReference>
<accession>A0A088FV72</accession>
<organism evidence="1 2">
    <name type="scientific">Escherichia phage vB_EcoM-ep3</name>
    <dbReference type="NCBI Taxonomy" id="1541883"/>
    <lineage>
        <taxon>Viruses</taxon>
        <taxon>Duplodnaviria</taxon>
        <taxon>Heunggongvirae</taxon>
        <taxon>Uroviricota</taxon>
        <taxon>Caudoviricetes</taxon>
        <taxon>Iiscvirinae</taxon>
        <taxon>Jilinvirus</taxon>
        <taxon>Jilinvirus ep3</taxon>
    </lineage>
</organism>
<name>A0A088FV72_9CAUD</name>
<proteinExistence type="predicted"/>